<sequence>MAAASNSTRRVKLTPKPGFVIKTTSTLNGTYTTSLGTPALSSPSSPSAPQTVPETIAVHKGYKIFLNICWDPQVPPPPERNEDEIRKAMMGADMDDGMYFIPVIVSDGKTTMDKAGKPSLVFDCVFNSNLKGRATKDFEFRIFLTEIALERVEDKSRLTLSREIATPNIASKGALEPRTVSIPTAVPSPKPLIQEISATPTPPTTTPKGILKPSSQKGTLPAAATSAGQREVPKWSAEVDNSGVVVVIITPKFTKTCFNSPQTSPTLDVEPCRIIFILPNIYELDLRLNPAAGKLSAVKGKVDENTPVGQGGSGRALDPDGAIAEWRVDKGVVVVKIPWGK</sequence>
<dbReference type="STRING" id="1051891.A0A0C3QIX9"/>
<dbReference type="EMBL" id="KN822957">
    <property type="protein sequence ID" value="KIO32120.1"/>
    <property type="molecule type" value="Genomic_DNA"/>
</dbReference>
<feature type="domain" description="PIH1 N-terminal" evidence="3">
    <location>
        <begin position="59"/>
        <end position="182"/>
    </location>
</feature>
<accession>A0A0C3QIX9</accession>
<evidence type="ECO:0000256" key="2">
    <source>
        <dbReference type="SAM" id="MobiDB-lite"/>
    </source>
</evidence>
<gene>
    <name evidence="4" type="ORF">M407DRAFT_18931</name>
</gene>
<dbReference type="GO" id="GO:0005737">
    <property type="term" value="C:cytoplasm"/>
    <property type="evidence" value="ECO:0007669"/>
    <property type="project" value="TreeGrafter"/>
</dbReference>
<evidence type="ECO:0000256" key="1">
    <source>
        <dbReference type="ARBA" id="ARBA00008511"/>
    </source>
</evidence>
<reference evidence="5" key="2">
    <citation type="submission" date="2015-01" db="EMBL/GenBank/DDBJ databases">
        <title>Evolutionary Origins and Diversification of the Mycorrhizal Mutualists.</title>
        <authorList>
            <consortium name="DOE Joint Genome Institute"/>
            <consortium name="Mycorrhizal Genomics Consortium"/>
            <person name="Kohler A."/>
            <person name="Kuo A."/>
            <person name="Nagy L.G."/>
            <person name="Floudas D."/>
            <person name="Copeland A."/>
            <person name="Barry K.W."/>
            <person name="Cichocki N."/>
            <person name="Veneault-Fourrey C."/>
            <person name="LaButti K."/>
            <person name="Lindquist E.A."/>
            <person name="Lipzen A."/>
            <person name="Lundell T."/>
            <person name="Morin E."/>
            <person name="Murat C."/>
            <person name="Riley R."/>
            <person name="Ohm R."/>
            <person name="Sun H."/>
            <person name="Tunlid A."/>
            <person name="Henrissat B."/>
            <person name="Grigoriev I.V."/>
            <person name="Hibbett D.S."/>
            <person name="Martin F."/>
        </authorList>
    </citation>
    <scope>NUCLEOTIDE SEQUENCE [LARGE SCALE GENOMIC DNA]</scope>
    <source>
        <strain evidence="5">MUT 4182</strain>
    </source>
</reference>
<organism evidence="4 5">
    <name type="scientific">Tulasnella calospora MUT 4182</name>
    <dbReference type="NCBI Taxonomy" id="1051891"/>
    <lineage>
        <taxon>Eukaryota</taxon>
        <taxon>Fungi</taxon>
        <taxon>Dikarya</taxon>
        <taxon>Basidiomycota</taxon>
        <taxon>Agaricomycotina</taxon>
        <taxon>Agaricomycetes</taxon>
        <taxon>Cantharellales</taxon>
        <taxon>Tulasnellaceae</taxon>
        <taxon>Tulasnella</taxon>
    </lineage>
</organism>
<reference evidence="4 5" key="1">
    <citation type="submission" date="2014-04" db="EMBL/GenBank/DDBJ databases">
        <authorList>
            <consortium name="DOE Joint Genome Institute"/>
            <person name="Kuo A."/>
            <person name="Girlanda M."/>
            <person name="Perotto S."/>
            <person name="Kohler A."/>
            <person name="Nagy L.G."/>
            <person name="Floudas D."/>
            <person name="Copeland A."/>
            <person name="Barry K.W."/>
            <person name="Cichocki N."/>
            <person name="Veneault-Fourrey C."/>
            <person name="LaButti K."/>
            <person name="Lindquist E.A."/>
            <person name="Lipzen A."/>
            <person name="Lundell T."/>
            <person name="Morin E."/>
            <person name="Murat C."/>
            <person name="Sun H."/>
            <person name="Tunlid A."/>
            <person name="Henrissat B."/>
            <person name="Grigoriev I.V."/>
            <person name="Hibbett D.S."/>
            <person name="Martin F."/>
            <person name="Nordberg H.P."/>
            <person name="Cantor M.N."/>
            <person name="Hua S.X."/>
        </authorList>
    </citation>
    <scope>NUCLEOTIDE SEQUENCE [LARGE SCALE GENOMIC DNA]</scope>
    <source>
        <strain evidence="4 5">MUT 4182</strain>
    </source>
</reference>
<dbReference type="GO" id="GO:0006364">
    <property type="term" value="P:rRNA processing"/>
    <property type="evidence" value="ECO:0007669"/>
    <property type="project" value="TreeGrafter"/>
</dbReference>
<dbReference type="PANTHER" id="PTHR22997">
    <property type="entry name" value="PIH1 DOMAIN-CONTAINING PROTEIN 1"/>
    <property type="match status" value="1"/>
</dbReference>
<dbReference type="InterPro" id="IPR050734">
    <property type="entry name" value="PIH1/Kintoun_subfamily"/>
</dbReference>
<feature type="region of interest" description="Disordered" evidence="2">
    <location>
        <begin position="196"/>
        <end position="231"/>
    </location>
</feature>
<dbReference type="OrthoDB" id="5135119at2759"/>
<dbReference type="PANTHER" id="PTHR22997:SF0">
    <property type="entry name" value="PIH1 DOMAIN-CONTAINING PROTEIN 1"/>
    <property type="match status" value="1"/>
</dbReference>
<name>A0A0C3QIX9_9AGAM</name>
<dbReference type="Pfam" id="PF08190">
    <property type="entry name" value="PIH1"/>
    <property type="match status" value="1"/>
</dbReference>
<protein>
    <recommendedName>
        <fullName evidence="3">PIH1 N-terminal domain-containing protein</fullName>
    </recommendedName>
</protein>
<dbReference type="InterPro" id="IPR012981">
    <property type="entry name" value="PIH1_N"/>
</dbReference>
<dbReference type="HOGENOM" id="CLU_050239_0_0_1"/>
<evidence type="ECO:0000259" key="3">
    <source>
        <dbReference type="Pfam" id="PF08190"/>
    </source>
</evidence>
<dbReference type="GO" id="GO:0097255">
    <property type="term" value="C:R2TP complex"/>
    <property type="evidence" value="ECO:0007669"/>
    <property type="project" value="TreeGrafter"/>
</dbReference>
<dbReference type="GO" id="GO:0000492">
    <property type="term" value="P:box C/D snoRNP assembly"/>
    <property type="evidence" value="ECO:0007669"/>
    <property type="project" value="TreeGrafter"/>
</dbReference>
<evidence type="ECO:0000313" key="4">
    <source>
        <dbReference type="EMBL" id="KIO32120.1"/>
    </source>
</evidence>
<evidence type="ECO:0000313" key="5">
    <source>
        <dbReference type="Proteomes" id="UP000054248"/>
    </source>
</evidence>
<proteinExistence type="inferred from homology"/>
<dbReference type="AlphaFoldDB" id="A0A0C3QIX9"/>
<dbReference type="GO" id="GO:1990904">
    <property type="term" value="C:ribonucleoprotein complex"/>
    <property type="evidence" value="ECO:0007669"/>
    <property type="project" value="TreeGrafter"/>
</dbReference>
<comment type="similarity">
    <text evidence="1">Belongs to the PIH1 family.</text>
</comment>
<dbReference type="Proteomes" id="UP000054248">
    <property type="component" value="Unassembled WGS sequence"/>
</dbReference>
<keyword evidence="5" id="KW-1185">Reference proteome</keyword>